<dbReference type="HOGENOM" id="CLU_034028_1_0_1"/>
<dbReference type="Pfam" id="PF12247">
    <property type="entry name" value="MKT1_N"/>
    <property type="match status" value="1"/>
</dbReference>
<dbReference type="eggNOG" id="ENOG502QVHA">
    <property type="taxonomic scope" value="Eukaryota"/>
</dbReference>
<dbReference type="CDD" id="cd09858">
    <property type="entry name" value="PIN_MKT1"/>
    <property type="match status" value="1"/>
</dbReference>
<feature type="compositionally biased region" description="Basic and acidic residues" evidence="1">
    <location>
        <begin position="341"/>
        <end position="357"/>
    </location>
</feature>
<dbReference type="Proteomes" id="UP000000267">
    <property type="component" value="Unassembled WGS sequence"/>
</dbReference>
<dbReference type="InterPro" id="IPR006086">
    <property type="entry name" value="XPG-I_dom"/>
</dbReference>
<organism evidence="5">
    <name type="scientific">Vanderwaltozyma polyspora (strain ATCC 22028 / DSM 70294 / BCRC 21397 / CBS 2163 / NBRC 10782 / NRRL Y-8283 / UCD 57-17)</name>
    <name type="common">Kluyveromyces polysporus</name>
    <dbReference type="NCBI Taxonomy" id="436907"/>
    <lineage>
        <taxon>Eukaryota</taxon>
        <taxon>Fungi</taxon>
        <taxon>Dikarya</taxon>
        <taxon>Ascomycota</taxon>
        <taxon>Saccharomycotina</taxon>
        <taxon>Saccharomycetes</taxon>
        <taxon>Saccharomycetales</taxon>
        <taxon>Saccharomycetaceae</taxon>
        <taxon>Vanderwaltozyma</taxon>
    </lineage>
</organism>
<dbReference type="GO" id="GO:0004518">
    <property type="term" value="F:nuclease activity"/>
    <property type="evidence" value="ECO:0007669"/>
    <property type="project" value="InterPro"/>
</dbReference>
<dbReference type="SMART" id="SM00484">
    <property type="entry name" value="XPGI"/>
    <property type="match status" value="1"/>
</dbReference>
<evidence type="ECO:0000313" key="5">
    <source>
        <dbReference type="Proteomes" id="UP000000267"/>
    </source>
</evidence>
<sequence>MPIKSLELFLFERGLVGSYPIEALKNAALGIDVNHYLSRLLTNKREQYLDAIGGFPTSLKMYLESDLKIFKEYKITPIFVFQGSLVSNQIDDELGLIQKNSNSTTPQGTAATSPNRRSNRDLTLQQRNRAWTQWQNLMKSNESSYIDQPVQPQEPFRYNTVIDTKRFQADLINYFIENGITYQVAPFSSWIQLSYLLDNNYIDAIYGPTDCLMLTKIEKFIIGMEFPNKEFRFVDRARVLKDLDISHEEFVDIAMAVGNDLQPITLPPLQIYPTAKVFEVALDMVFASAANFYAFQSSNPMDKDSPKYAELYQKGYSALRYMPVLTESGRVELYVEDEVHSKDDTKNSNKNISDEKSNNTNKSASVTTNGKNSTQGIATRPIPNDVHDFICQRLPHEYYFYQSIGLIGSKLYQTITSGSYIEESPLDGGASNSYRELIKKSVSIFKNKEIGL</sequence>
<evidence type="ECO:0000313" key="4">
    <source>
        <dbReference type="EMBL" id="EDO19466.1"/>
    </source>
</evidence>
<accession>A7TEE4</accession>
<feature type="domain" description="XPG-I" evidence="2">
    <location>
        <begin position="176"/>
        <end position="245"/>
    </location>
</feature>
<dbReference type="GO" id="GO:0006974">
    <property type="term" value="P:DNA damage response"/>
    <property type="evidence" value="ECO:0007669"/>
    <property type="project" value="EnsemblFungi"/>
</dbReference>
<dbReference type="GO" id="GO:0034399">
    <property type="term" value="C:nuclear periphery"/>
    <property type="evidence" value="ECO:0007669"/>
    <property type="project" value="EnsemblFungi"/>
</dbReference>
<gene>
    <name evidence="4" type="ORF">Kpol_1002p116</name>
</gene>
<dbReference type="GO" id="GO:0005840">
    <property type="term" value="C:ribosome"/>
    <property type="evidence" value="ECO:0007669"/>
    <property type="project" value="EnsemblFungi"/>
</dbReference>
<dbReference type="STRING" id="436907.A7TEE4"/>
<dbReference type="RefSeq" id="XP_001647324.1">
    <property type="nucleotide sequence ID" value="XM_001647274.1"/>
</dbReference>
<dbReference type="InterPro" id="IPR006085">
    <property type="entry name" value="XPG_DNA_repair_N"/>
</dbReference>
<dbReference type="PANTHER" id="PTHR11081">
    <property type="entry name" value="FLAP ENDONUCLEASE FAMILY MEMBER"/>
    <property type="match status" value="1"/>
</dbReference>
<dbReference type="GO" id="GO:0005829">
    <property type="term" value="C:cytosol"/>
    <property type="evidence" value="ECO:0007669"/>
    <property type="project" value="EnsemblFungi"/>
</dbReference>
<feature type="domain" description="XPG N-terminal" evidence="3">
    <location>
        <begin position="1"/>
        <end position="103"/>
    </location>
</feature>
<evidence type="ECO:0000259" key="2">
    <source>
        <dbReference type="SMART" id="SM00484"/>
    </source>
</evidence>
<dbReference type="SUPFAM" id="SSF88723">
    <property type="entry name" value="PIN domain-like"/>
    <property type="match status" value="1"/>
</dbReference>
<dbReference type="PANTHER" id="PTHR11081:SF32">
    <property type="entry name" value="POST-TRANSCRIPTIONAL REGULATOR MKT1"/>
    <property type="match status" value="1"/>
</dbReference>
<dbReference type="GO" id="GO:0045727">
    <property type="term" value="P:positive regulation of translation"/>
    <property type="evidence" value="ECO:0007669"/>
    <property type="project" value="EnsemblFungi"/>
</dbReference>
<dbReference type="Gene3D" id="3.40.50.1010">
    <property type="entry name" value="5'-nuclease"/>
    <property type="match status" value="1"/>
</dbReference>
<evidence type="ECO:0008006" key="6">
    <source>
        <dbReference type="Google" id="ProtNLM"/>
    </source>
</evidence>
<dbReference type="InterPro" id="IPR022040">
    <property type="entry name" value="MKT1_N"/>
</dbReference>
<reference evidence="4 5" key="1">
    <citation type="journal article" date="2007" name="Proc. Natl. Acad. Sci. U.S.A.">
        <title>Independent sorting-out of thousands of duplicated gene pairs in two yeast species descended from a whole-genome duplication.</title>
        <authorList>
            <person name="Scannell D.R."/>
            <person name="Frank A.C."/>
            <person name="Conant G.C."/>
            <person name="Byrne K.P."/>
            <person name="Woolfit M."/>
            <person name="Wolfe K.H."/>
        </authorList>
    </citation>
    <scope>NUCLEOTIDE SEQUENCE [LARGE SCALE GENOMIC DNA]</scope>
    <source>
        <strain evidence="5">ATCC 22028 / DSM 70294 / BCRC 21397 / CBS 2163 / NBRC 10782 / NRRL Y-8283 / UCD 57-17</strain>
    </source>
</reference>
<evidence type="ECO:0000256" key="1">
    <source>
        <dbReference type="SAM" id="MobiDB-lite"/>
    </source>
</evidence>
<dbReference type="EMBL" id="DS480379">
    <property type="protein sequence ID" value="EDO19466.1"/>
    <property type="molecule type" value="Genomic_DNA"/>
</dbReference>
<evidence type="ECO:0000259" key="3">
    <source>
        <dbReference type="SMART" id="SM00485"/>
    </source>
</evidence>
<dbReference type="OMA" id="ILIFECA"/>
<dbReference type="AlphaFoldDB" id="A7TEE4"/>
<dbReference type="SMART" id="SM00485">
    <property type="entry name" value="XPGN"/>
    <property type="match status" value="1"/>
</dbReference>
<dbReference type="InterPro" id="IPR006084">
    <property type="entry name" value="XPG/Rad2"/>
</dbReference>
<dbReference type="GO" id="GO:0003730">
    <property type="term" value="F:mRNA 3'-UTR binding"/>
    <property type="evidence" value="ECO:0007669"/>
    <property type="project" value="TreeGrafter"/>
</dbReference>
<dbReference type="CDD" id="cd09902">
    <property type="entry name" value="H3TH_MKT1"/>
    <property type="match status" value="1"/>
</dbReference>
<keyword evidence="5" id="KW-1185">Reference proteome</keyword>
<dbReference type="InParanoid" id="A7TEE4"/>
<dbReference type="GeneID" id="5547822"/>
<dbReference type="OrthoDB" id="17262at2759"/>
<dbReference type="FunCoup" id="A7TEE4">
    <property type="interactions" value="421"/>
</dbReference>
<name>A7TEE4_VANPO</name>
<dbReference type="KEGG" id="vpo:Kpol_1002p116"/>
<feature type="compositionally biased region" description="Polar residues" evidence="1">
    <location>
        <begin position="358"/>
        <end position="377"/>
    </location>
</feature>
<feature type="region of interest" description="Disordered" evidence="1">
    <location>
        <begin position="341"/>
        <end position="380"/>
    </location>
</feature>
<dbReference type="Pfam" id="PF00752">
    <property type="entry name" value="XPG_N"/>
    <property type="match status" value="1"/>
</dbReference>
<dbReference type="InterPro" id="IPR037314">
    <property type="entry name" value="MKT1_H3TH"/>
</dbReference>
<protein>
    <recommendedName>
        <fullName evidence="6">XPG-I domain-containing protein</fullName>
    </recommendedName>
</protein>
<feature type="non-terminal residue" evidence="4">
    <location>
        <position position="452"/>
    </location>
</feature>
<proteinExistence type="predicted"/>
<dbReference type="GO" id="GO:0000932">
    <property type="term" value="C:P-body"/>
    <property type="evidence" value="ECO:0007669"/>
    <property type="project" value="EnsemblFungi"/>
</dbReference>
<dbReference type="InterPro" id="IPR029060">
    <property type="entry name" value="PIN-like_dom_sf"/>
</dbReference>
<feature type="region of interest" description="Disordered" evidence="1">
    <location>
        <begin position="98"/>
        <end position="120"/>
    </location>
</feature>